<dbReference type="NCBIfam" id="TIGR00229">
    <property type="entry name" value="sensory_box"/>
    <property type="match status" value="1"/>
</dbReference>
<evidence type="ECO:0000259" key="6">
    <source>
        <dbReference type="PROSITE" id="PS50113"/>
    </source>
</evidence>
<feature type="region of interest" description="Disordered" evidence="4">
    <location>
        <begin position="1"/>
        <end position="49"/>
    </location>
</feature>
<dbReference type="InterPro" id="IPR000014">
    <property type="entry name" value="PAS"/>
</dbReference>
<evidence type="ECO:0000313" key="9">
    <source>
        <dbReference type="Proteomes" id="UP000460751"/>
    </source>
</evidence>
<dbReference type="SMART" id="SM00267">
    <property type="entry name" value="GGDEF"/>
    <property type="match status" value="1"/>
</dbReference>
<gene>
    <name evidence="8" type="ORF">GLW01_13970</name>
</gene>
<name>A0A9X5B5S8_9GAMM</name>
<evidence type="ECO:0000313" key="8">
    <source>
        <dbReference type="EMBL" id="MYL27896.1"/>
    </source>
</evidence>
<dbReference type="PROSITE" id="PS50112">
    <property type="entry name" value="PAS"/>
    <property type="match status" value="1"/>
</dbReference>
<comment type="catalytic activity">
    <reaction evidence="3">
        <text>2 GTP = 3',3'-c-di-GMP + 2 diphosphate</text>
        <dbReference type="Rhea" id="RHEA:24898"/>
        <dbReference type="ChEBI" id="CHEBI:33019"/>
        <dbReference type="ChEBI" id="CHEBI:37565"/>
        <dbReference type="ChEBI" id="CHEBI:58805"/>
        <dbReference type="EC" id="2.7.7.65"/>
    </reaction>
</comment>
<evidence type="ECO:0000256" key="4">
    <source>
        <dbReference type="SAM" id="MobiDB-lite"/>
    </source>
</evidence>
<dbReference type="Proteomes" id="UP000460751">
    <property type="component" value="Unassembled WGS sequence"/>
</dbReference>
<accession>A0A9X5B5S8</accession>
<feature type="domain" description="PAC" evidence="6">
    <location>
        <begin position="116"/>
        <end position="168"/>
    </location>
</feature>
<dbReference type="SUPFAM" id="SSF55073">
    <property type="entry name" value="Nucleotide cyclase"/>
    <property type="match status" value="1"/>
</dbReference>
<feature type="domain" description="GGDEF" evidence="7">
    <location>
        <begin position="200"/>
        <end position="327"/>
    </location>
</feature>
<dbReference type="PANTHER" id="PTHR45138:SF9">
    <property type="entry name" value="DIGUANYLATE CYCLASE DGCM-RELATED"/>
    <property type="match status" value="1"/>
</dbReference>
<evidence type="ECO:0000256" key="2">
    <source>
        <dbReference type="ARBA" id="ARBA00012528"/>
    </source>
</evidence>
<protein>
    <recommendedName>
        <fullName evidence="2">diguanylate cyclase</fullName>
        <ecNumber evidence="2">2.7.7.65</ecNumber>
    </recommendedName>
</protein>
<dbReference type="InterPro" id="IPR050469">
    <property type="entry name" value="Diguanylate_Cyclase"/>
</dbReference>
<reference evidence="8 9" key="1">
    <citation type="submission" date="2019-11" db="EMBL/GenBank/DDBJ databases">
        <title>Genome sequences of 17 halophilic strains isolated from different environments.</title>
        <authorList>
            <person name="Furrow R.E."/>
        </authorList>
    </citation>
    <scope>NUCLEOTIDE SEQUENCE [LARGE SCALE GENOMIC DNA]</scope>
    <source>
        <strain evidence="8 9">22507_15_FS</strain>
    </source>
</reference>
<dbReference type="CDD" id="cd00130">
    <property type="entry name" value="PAS"/>
    <property type="match status" value="1"/>
</dbReference>
<dbReference type="InterPro" id="IPR035965">
    <property type="entry name" value="PAS-like_dom_sf"/>
</dbReference>
<dbReference type="Gene3D" id="3.30.450.20">
    <property type="entry name" value="PAS domain"/>
    <property type="match status" value="1"/>
</dbReference>
<evidence type="ECO:0000256" key="1">
    <source>
        <dbReference type="ARBA" id="ARBA00001946"/>
    </source>
</evidence>
<evidence type="ECO:0000259" key="5">
    <source>
        <dbReference type="PROSITE" id="PS50112"/>
    </source>
</evidence>
<comment type="cofactor">
    <cofactor evidence="1">
        <name>Mg(2+)</name>
        <dbReference type="ChEBI" id="CHEBI:18420"/>
    </cofactor>
</comment>
<dbReference type="Pfam" id="PF00990">
    <property type="entry name" value="GGDEF"/>
    <property type="match status" value="1"/>
</dbReference>
<feature type="compositionally biased region" description="Polar residues" evidence="4">
    <location>
        <begin position="1"/>
        <end position="10"/>
    </location>
</feature>
<dbReference type="FunFam" id="3.30.70.270:FF:000001">
    <property type="entry name" value="Diguanylate cyclase domain protein"/>
    <property type="match status" value="1"/>
</dbReference>
<dbReference type="PROSITE" id="PS50113">
    <property type="entry name" value="PAC"/>
    <property type="match status" value="1"/>
</dbReference>
<keyword evidence="9" id="KW-1185">Reference proteome</keyword>
<dbReference type="InterPro" id="IPR000700">
    <property type="entry name" value="PAS-assoc_C"/>
</dbReference>
<dbReference type="EC" id="2.7.7.65" evidence="2"/>
<proteinExistence type="predicted"/>
<dbReference type="InterPro" id="IPR029787">
    <property type="entry name" value="Nucleotide_cyclase"/>
</dbReference>
<dbReference type="Gene3D" id="3.30.70.270">
    <property type="match status" value="1"/>
</dbReference>
<evidence type="ECO:0000256" key="3">
    <source>
        <dbReference type="ARBA" id="ARBA00034247"/>
    </source>
</evidence>
<evidence type="ECO:0000259" key="7">
    <source>
        <dbReference type="PROSITE" id="PS50887"/>
    </source>
</evidence>
<dbReference type="GO" id="GO:0052621">
    <property type="term" value="F:diguanylate cyclase activity"/>
    <property type="evidence" value="ECO:0007669"/>
    <property type="project" value="UniProtKB-EC"/>
</dbReference>
<sequence length="327" mass="36127">MAHPISSSGIQPHMGRGGAPGVLPLGAAGHHFPRRGGAVQPDAAQQPRGGVFGINAEGEFTFVNPAALQLLGYDREEELLGQNSHQLTHHTDPDGQPYPEEACPNYRVMQTGDPLEAWQDEFWRRDGSRFQVETYATPLWRDLGSVFGGVVIFRDISEQKRLERELEQQATHDRLTGLYNRGFFDQVLDKEIGRAARYGHPLSLILMDIDHFKAINDTYGHLVGDEILKGLAASMARRLREPDTPAWWGGEEFIALLPATQATEARELAEGIRKQVADEAFPDVGHITISLGMAELEPGESLKDLTRRGDDALYAANSAGRDQVRMA</sequence>
<dbReference type="SMART" id="SM00091">
    <property type="entry name" value="PAS"/>
    <property type="match status" value="1"/>
</dbReference>
<comment type="caution">
    <text evidence="8">The sequence shown here is derived from an EMBL/GenBank/DDBJ whole genome shotgun (WGS) entry which is preliminary data.</text>
</comment>
<dbReference type="GO" id="GO:0005886">
    <property type="term" value="C:plasma membrane"/>
    <property type="evidence" value="ECO:0007669"/>
    <property type="project" value="TreeGrafter"/>
</dbReference>
<dbReference type="AlphaFoldDB" id="A0A9X5B5S8"/>
<dbReference type="Pfam" id="PF13426">
    <property type="entry name" value="PAS_9"/>
    <property type="match status" value="1"/>
</dbReference>
<dbReference type="PROSITE" id="PS50887">
    <property type="entry name" value="GGDEF"/>
    <property type="match status" value="1"/>
</dbReference>
<dbReference type="PANTHER" id="PTHR45138">
    <property type="entry name" value="REGULATORY COMPONENTS OF SENSORY TRANSDUCTION SYSTEM"/>
    <property type="match status" value="1"/>
</dbReference>
<dbReference type="CDD" id="cd01949">
    <property type="entry name" value="GGDEF"/>
    <property type="match status" value="1"/>
</dbReference>
<organism evidence="8 9">
    <name type="scientific">Vreelandella halophila</name>
    <dbReference type="NCBI Taxonomy" id="86177"/>
    <lineage>
        <taxon>Bacteria</taxon>
        <taxon>Pseudomonadati</taxon>
        <taxon>Pseudomonadota</taxon>
        <taxon>Gammaproteobacteria</taxon>
        <taxon>Oceanospirillales</taxon>
        <taxon>Halomonadaceae</taxon>
        <taxon>Vreelandella</taxon>
    </lineage>
</organism>
<dbReference type="GO" id="GO:0043709">
    <property type="term" value="P:cell adhesion involved in single-species biofilm formation"/>
    <property type="evidence" value="ECO:0007669"/>
    <property type="project" value="TreeGrafter"/>
</dbReference>
<dbReference type="SUPFAM" id="SSF55785">
    <property type="entry name" value="PYP-like sensor domain (PAS domain)"/>
    <property type="match status" value="1"/>
</dbReference>
<dbReference type="InterPro" id="IPR043128">
    <property type="entry name" value="Rev_trsase/Diguanyl_cyclase"/>
</dbReference>
<dbReference type="InterPro" id="IPR000160">
    <property type="entry name" value="GGDEF_dom"/>
</dbReference>
<dbReference type="GO" id="GO:1902201">
    <property type="term" value="P:negative regulation of bacterial-type flagellum-dependent cell motility"/>
    <property type="evidence" value="ECO:0007669"/>
    <property type="project" value="TreeGrafter"/>
</dbReference>
<dbReference type="NCBIfam" id="TIGR00254">
    <property type="entry name" value="GGDEF"/>
    <property type="match status" value="1"/>
</dbReference>
<feature type="domain" description="PAS" evidence="5">
    <location>
        <begin position="51"/>
        <end position="77"/>
    </location>
</feature>
<dbReference type="EMBL" id="WMEX01000008">
    <property type="protein sequence ID" value="MYL27896.1"/>
    <property type="molecule type" value="Genomic_DNA"/>
</dbReference>